<dbReference type="Gene3D" id="3.40.50.300">
    <property type="entry name" value="P-loop containing nucleotide triphosphate hydrolases"/>
    <property type="match status" value="1"/>
</dbReference>
<dbReference type="PANTHER" id="PTHR21299:SF2">
    <property type="entry name" value="CYTIDYLATE KINASE"/>
    <property type="match status" value="1"/>
</dbReference>
<accession>A0A9D1AJ33</accession>
<protein>
    <recommendedName>
        <fullName evidence="8">Cytidylate kinase</fullName>
        <shortName evidence="8">CK</shortName>
        <ecNumber evidence="8">2.7.4.25</ecNumber>
    </recommendedName>
    <alternativeName>
        <fullName evidence="8">Cytidine monophosphate kinase</fullName>
        <shortName evidence="8">CMP kinase</shortName>
    </alternativeName>
</protein>
<dbReference type="InterPro" id="IPR027417">
    <property type="entry name" value="P-loop_NTPase"/>
</dbReference>
<organism evidence="10 11">
    <name type="scientific">Candidatus Egerieicola pullicola</name>
    <dbReference type="NCBI Taxonomy" id="2840775"/>
    <lineage>
        <taxon>Bacteria</taxon>
        <taxon>Bacillati</taxon>
        <taxon>Bacillota</taxon>
        <taxon>Clostridia</taxon>
        <taxon>Eubacteriales</taxon>
        <taxon>Oscillospiraceae</taxon>
        <taxon>Oscillospiraceae incertae sedis</taxon>
        <taxon>Candidatus Egerieicola</taxon>
    </lineage>
</organism>
<comment type="similarity">
    <text evidence="1 8">Belongs to the cytidylate kinase family. Type 1 subfamily.</text>
</comment>
<keyword evidence="5 8" id="KW-0067">ATP-binding</keyword>
<evidence type="ECO:0000256" key="3">
    <source>
        <dbReference type="ARBA" id="ARBA00022741"/>
    </source>
</evidence>
<name>A0A9D1AJ33_9FIRM</name>
<evidence type="ECO:0000256" key="6">
    <source>
        <dbReference type="ARBA" id="ARBA00047615"/>
    </source>
</evidence>
<dbReference type="GO" id="GO:0006220">
    <property type="term" value="P:pyrimidine nucleotide metabolic process"/>
    <property type="evidence" value="ECO:0007669"/>
    <property type="project" value="UniProtKB-UniRule"/>
</dbReference>
<evidence type="ECO:0000256" key="5">
    <source>
        <dbReference type="ARBA" id="ARBA00022840"/>
    </source>
</evidence>
<dbReference type="PANTHER" id="PTHR21299">
    <property type="entry name" value="CYTIDYLATE KINASE/PANTOATE-BETA-ALANINE LIGASE"/>
    <property type="match status" value="1"/>
</dbReference>
<feature type="domain" description="Cytidylate kinase" evidence="9">
    <location>
        <begin position="24"/>
        <end position="237"/>
    </location>
</feature>
<dbReference type="HAMAP" id="MF_00238">
    <property type="entry name" value="Cytidyl_kinase_type1"/>
    <property type="match status" value="1"/>
</dbReference>
<dbReference type="AlphaFoldDB" id="A0A9D1AJ33"/>
<evidence type="ECO:0000256" key="8">
    <source>
        <dbReference type="HAMAP-Rule" id="MF_00238"/>
    </source>
</evidence>
<gene>
    <name evidence="8" type="primary">cmk</name>
    <name evidence="10" type="ORF">IAB36_03750</name>
</gene>
<dbReference type="NCBIfam" id="TIGR00017">
    <property type="entry name" value="cmk"/>
    <property type="match status" value="1"/>
</dbReference>
<dbReference type="GO" id="GO:0015949">
    <property type="term" value="P:nucleobase-containing small molecule interconversion"/>
    <property type="evidence" value="ECO:0007669"/>
    <property type="project" value="TreeGrafter"/>
</dbReference>
<evidence type="ECO:0000256" key="2">
    <source>
        <dbReference type="ARBA" id="ARBA00022679"/>
    </source>
</evidence>
<dbReference type="GO" id="GO:0036431">
    <property type="term" value="F:dCMP kinase activity"/>
    <property type="evidence" value="ECO:0007669"/>
    <property type="project" value="InterPro"/>
</dbReference>
<evidence type="ECO:0000259" key="9">
    <source>
        <dbReference type="Pfam" id="PF02224"/>
    </source>
</evidence>
<dbReference type="GO" id="GO:0005524">
    <property type="term" value="F:ATP binding"/>
    <property type="evidence" value="ECO:0007669"/>
    <property type="project" value="UniProtKB-UniRule"/>
</dbReference>
<proteinExistence type="inferred from homology"/>
<dbReference type="EC" id="2.7.4.25" evidence="8"/>
<evidence type="ECO:0000256" key="1">
    <source>
        <dbReference type="ARBA" id="ARBA00009427"/>
    </source>
</evidence>
<dbReference type="SUPFAM" id="SSF52540">
    <property type="entry name" value="P-loop containing nucleoside triphosphate hydrolases"/>
    <property type="match status" value="1"/>
</dbReference>
<evidence type="ECO:0000256" key="7">
    <source>
        <dbReference type="ARBA" id="ARBA00048478"/>
    </source>
</evidence>
<dbReference type="CDD" id="cd02020">
    <property type="entry name" value="CMPK"/>
    <property type="match status" value="1"/>
</dbReference>
<comment type="caution">
    <text evidence="10">The sequence shown here is derived from an EMBL/GenBank/DDBJ whole genome shotgun (WGS) entry which is preliminary data.</text>
</comment>
<comment type="catalytic activity">
    <reaction evidence="6 8">
        <text>dCMP + ATP = dCDP + ADP</text>
        <dbReference type="Rhea" id="RHEA:25094"/>
        <dbReference type="ChEBI" id="CHEBI:30616"/>
        <dbReference type="ChEBI" id="CHEBI:57566"/>
        <dbReference type="ChEBI" id="CHEBI:58593"/>
        <dbReference type="ChEBI" id="CHEBI:456216"/>
        <dbReference type="EC" id="2.7.4.25"/>
    </reaction>
</comment>
<sequence length="243" mass="27423">MIRRTIVDFFQIKRERGGSQVIAIAIDGPAGAGKSTIARLTAKKLGYLYVDTGALYRTVGYAAWQRGIDPADPDRVAAMLPEITVDLRFDQDGVQQTLLNGENVSAEIRSPEMSRYASQVSAHKAVRDYLLWLQRKLAKEHNVIMDGRDIGTTVLPDANLKIYLTATPEDRARRRFDEYLSKGVSVDYDKLLNDIKQRDYDDSHREISPLRRAEDAKLVDTSGNTLEESLELMEAMIRRHLGI</sequence>
<dbReference type="Proteomes" id="UP000886749">
    <property type="component" value="Unassembled WGS sequence"/>
</dbReference>
<dbReference type="InterPro" id="IPR003136">
    <property type="entry name" value="Cytidylate_kin"/>
</dbReference>
<evidence type="ECO:0000313" key="10">
    <source>
        <dbReference type="EMBL" id="HIR40924.1"/>
    </source>
</evidence>
<reference evidence="10" key="2">
    <citation type="journal article" date="2021" name="PeerJ">
        <title>Extensive microbial diversity within the chicken gut microbiome revealed by metagenomics and culture.</title>
        <authorList>
            <person name="Gilroy R."/>
            <person name="Ravi A."/>
            <person name="Getino M."/>
            <person name="Pursley I."/>
            <person name="Horton D.L."/>
            <person name="Alikhan N.F."/>
            <person name="Baker D."/>
            <person name="Gharbi K."/>
            <person name="Hall N."/>
            <person name="Watson M."/>
            <person name="Adriaenssens E.M."/>
            <person name="Foster-Nyarko E."/>
            <person name="Jarju S."/>
            <person name="Secka A."/>
            <person name="Antonio M."/>
            <person name="Oren A."/>
            <person name="Chaudhuri R.R."/>
            <person name="La Ragione R."/>
            <person name="Hildebrand F."/>
            <person name="Pallen M.J."/>
        </authorList>
    </citation>
    <scope>NUCLEOTIDE SEQUENCE</scope>
    <source>
        <strain evidence="10">CHK184-25365</strain>
    </source>
</reference>
<keyword evidence="3 8" id="KW-0547">Nucleotide-binding</keyword>
<keyword evidence="4 8" id="KW-0418">Kinase</keyword>
<evidence type="ECO:0000313" key="11">
    <source>
        <dbReference type="Proteomes" id="UP000886749"/>
    </source>
</evidence>
<comment type="catalytic activity">
    <reaction evidence="7 8">
        <text>CMP + ATP = CDP + ADP</text>
        <dbReference type="Rhea" id="RHEA:11600"/>
        <dbReference type="ChEBI" id="CHEBI:30616"/>
        <dbReference type="ChEBI" id="CHEBI:58069"/>
        <dbReference type="ChEBI" id="CHEBI:60377"/>
        <dbReference type="ChEBI" id="CHEBI:456216"/>
        <dbReference type="EC" id="2.7.4.25"/>
    </reaction>
</comment>
<evidence type="ECO:0000256" key="4">
    <source>
        <dbReference type="ARBA" id="ARBA00022777"/>
    </source>
</evidence>
<dbReference type="Pfam" id="PF02224">
    <property type="entry name" value="Cytidylate_kin"/>
    <property type="match status" value="1"/>
</dbReference>
<keyword evidence="2 8" id="KW-0808">Transferase</keyword>
<dbReference type="GO" id="GO:0005829">
    <property type="term" value="C:cytosol"/>
    <property type="evidence" value="ECO:0007669"/>
    <property type="project" value="TreeGrafter"/>
</dbReference>
<feature type="binding site" evidence="8">
    <location>
        <begin position="28"/>
        <end position="36"/>
    </location>
    <ligand>
        <name>ATP</name>
        <dbReference type="ChEBI" id="CHEBI:30616"/>
    </ligand>
</feature>
<keyword evidence="8" id="KW-0963">Cytoplasm</keyword>
<dbReference type="InterPro" id="IPR011994">
    <property type="entry name" value="Cytidylate_kinase_dom"/>
</dbReference>
<comment type="subcellular location">
    <subcellularLocation>
        <location evidence="8">Cytoplasm</location>
    </subcellularLocation>
</comment>
<dbReference type="EMBL" id="DVGY01000084">
    <property type="protein sequence ID" value="HIR40924.1"/>
    <property type="molecule type" value="Genomic_DNA"/>
</dbReference>
<reference evidence="10" key="1">
    <citation type="submission" date="2020-10" db="EMBL/GenBank/DDBJ databases">
        <authorList>
            <person name="Gilroy R."/>
        </authorList>
    </citation>
    <scope>NUCLEOTIDE SEQUENCE</scope>
    <source>
        <strain evidence="10">CHK184-25365</strain>
    </source>
</reference>